<name>A0AAV7VGI5_PLEWA</name>
<proteinExistence type="predicted"/>
<dbReference type="Proteomes" id="UP001066276">
    <property type="component" value="Chromosome 2_1"/>
</dbReference>
<feature type="region of interest" description="Disordered" evidence="1">
    <location>
        <begin position="15"/>
        <end position="87"/>
    </location>
</feature>
<reference evidence="2" key="1">
    <citation type="journal article" date="2022" name="bioRxiv">
        <title>Sequencing and chromosome-scale assembly of the giantPleurodeles waltlgenome.</title>
        <authorList>
            <person name="Brown T."/>
            <person name="Elewa A."/>
            <person name="Iarovenko S."/>
            <person name="Subramanian E."/>
            <person name="Araus A.J."/>
            <person name="Petzold A."/>
            <person name="Susuki M."/>
            <person name="Suzuki K.-i.T."/>
            <person name="Hayashi T."/>
            <person name="Toyoda A."/>
            <person name="Oliveira C."/>
            <person name="Osipova E."/>
            <person name="Leigh N.D."/>
            <person name="Simon A."/>
            <person name="Yun M.H."/>
        </authorList>
    </citation>
    <scope>NUCLEOTIDE SEQUENCE</scope>
    <source>
        <strain evidence="2">20211129_DDA</strain>
        <tissue evidence="2">Liver</tissue>
    </source>
</reference>
<gene>
    <name evidence="2" type="ORF">NDU88_003142</name>
</gene>
<evidence type="ECO:0000313" key="2">
    <source>
        <dbReference type="EMBL" id="KAJ1199305.1"/>
    </source>
</evidence>
<dbReference type="EMBL" id="JANPWB010000003">
    <property type="protein sequence ID" value="KAJ1199305.1"/>
    <property type="molecule type" value="Genomic_DNA"/>
</dbReference>
<feature type="compositionally biased region" description="Basic and acidic residues" evidence="1">
    <location>
        <begin position="65"/>
        <end position="78"/>
    </location>
</feature>
<evidence type="ECO:0000256" key="1">
    <source>
        <dbReference type="SAM" id="MobiDB-lite"/>
    </source>
</evidence>
<dbReference type="AlphaFoldDB" id="A0AAV7VGI5"/>
<sequence length="87" mass="9312">MIARAAGVPEQVWLLESRPKREKRGPGAGRCGGRPCRPGASEKLYRPLTAEEPRETGPHRAAGGRGKESGRGPERDWGRPAGAPGRC</sequence>
<evidence type="ECO:0000313" key="3">
    <source>
        <dbReference type="Proteomes" id="UP001066276"/>
    </source>
</evidence>
<protein>
    <submittedName>
        <fullName evidence="2">Uncharacterized protein</fullName>
    </submittedName>
</protein>
<keyword evidence="3" id="KW-1185">Reference proteome</keyword>
<organism evidence="2 3">
    <name type="scientific">Pleurodeles waltl</name>
    <name type="common">Iberian ribbed newt</name>
    <dbReference type="NCBI Taxonomy" id="8319"/>
    <lineage>
        <taxon>Eukaryota</taxon>
        <taxon>Metazoa</taxon>
        <taxon>Chordata</taxon>
        <taxon>Craniata</taxon>
        <taxon>Vertebrata</taxon>
        <taxon>Euteleostomi</taxon>
        <taxon>Amphibia</taxon>
        <taxon>Batrachia</taxon>
        <taxon>Caudata</taxon>
        <taxon>Salamandroidea</taxon>
        <taxon>Salamandridae</taxon>
        <taxon>Pleurodelinae</taxon>
        <taxon>Pleurodeles</taxon>
    </lineage>
</organism>
<accession>A0AAV7VGI5</accession>
<comment type="caution">
    <text evidence="2">The sequence shown here is derived from an EMBL/GenBank/DDBJ whole genome shotgun (WGS) entry which is preliminary data.</text>
</comment>
<feature type="compositionally biased region" description="Basic and acidic residues" evidence="1">
    <location>
        <begin position="43"/>
        <end position="58"/>
    </location>
</feature>